<dbReference type="Gene3D" id="3.40.50.410">
    <property type="entry name" value="von Willebrand factor, type A domain"/>
    <property type="match status" value="7"/>
</dbReference>
<feature type="domain" description="VWFA" evidence="3">
    <location>
        <begin position="1711"/>
        <end position="1895"/>
    </location>
</feature>
<organism evidence="4 5">
    <name type="scientific">Mesorhabditis belari</name>
    <dbReference type="NCBI Taxonomy" id="2138241"/>
    <lineage>
        <taxon>Eukaryota</taxon>
        <taxon>Metazoa</taxon>
        <taxon>Ecdysozoa</taxon>
        <taxon>Nematoda</taxon>
        <taxon>Chromadorea</taxon>
        <taxon>Rhabditida</taxon>
        <taxon>Rhabditina</taxon>
        <taxon>Rhabditomorpha</taxon>
        <taxon>Rhabditoidea</taxon>
        <taxon>Rhabditidae</taxon>
        <taxon>Mesorhabditinae</taxon>
        <taxon>Mesorhabditis</taxon>
    </lineage>
</organism>
<dbReference type="InterPro" id="IPR002035">
    <property type="entry name" value="VWF_A"/>
</dbReference>
<dbReference type="CDD" id="cd00198">
    <property type="entry name" value="vWFA"/>
    <property type="match status" value="1"/>
</dbReference>
<dbReference type="InterPro" id="IPR036465">
    <property type="entry name" value="vWFA_dom_sf"/>
</dbReference>
<feature type="region of interest" description="Disordered" evidence="1">
    <location>
        <begin position="175"/>
        <end position="200"/>
    </location>
</feature>
<dbReference type="WBParaSite" id="MBELARI_LOCUS18038">
    <property type="protein sequence ID" value="MBELARI_LOCUS18038"/>
    <property type="gene ID" value="MBELARI_LOCUS18038"/>
</dbReference>
<dbReference type="Proteomes" id="UP000887575">
    <property type="component" value="Unassembled WGS sequence"/>
</dbReference>
<keyword evidence="2" id="KW-0812">Transmembrane</keyword>
<protein>
    <recommendedName>
        <fullName evidence="3">VWFA domain-containing protein</fullName>
    </recommendedName>
</protein>
<keyword evidence="2" id="KW-1133">Transmembrane helix</keyword>
<proteinExistence type="predicted"/>
<keyword evidence="4" id="KW-1185">Reference proteome</keyword>
<feature type="domain" description="VWFA" evidence="3">
    <location>
        <begin position="1504"/>
        <end position="1686"/>
    </location>
</feature>
<evidence type="ECO:0000313" key="5">
    <source>
        <dbReference type="WBParaSite" id="MBELARI_LOCUS18038"/>
    </source>
</evidence>
<evidence type="ECO:0000259" key="3">
    <source>
        <dbReference type="PROSITE" id="PS50234"/>
    </source>
</evidence>
<feature type="transmembrane region" description="Helical" evidence="2">
    <location>
        <begin position="7"/>
        <end position="30"/>
    </location>
</feature>
<feature type="domain" description="VWFA" evidence="3">
    <location>
        <begin position="461"/>
        <end position="651"/>
    </location>
</feature>
<feature type="domain" description="VWFA" evidence="3">
    <location>
        <begin position="667"/>
        <end position="852"/>
    </location>
</feature>
<accession>A0AAF3EV38</accession>
<feature type="domain" description="VWFA" evidence="3">
    <location>
        <begin position="221"/>
        <end position="410"/>
    </location>
</feature>
<feature type="domain" description="VWFA" evidence="3">
    <location>
        <begin position="1096"/>
        <end position="1320"/>
    </location>
</feature>
<dbReference type="InterPro" id="IPR050525">
    <property type="entry name" value="ECM_Assembly_Org"/>
</dbReference>
<dbReference type="Pfam" id="PF00092">
    <property type="entry name" value="VWA"/>
    <property type="match status" value="7"/>
</dbReference>
<evidence type="ECO:0000256" key="2">
    <source>
        <dbReference type="SAM" id="Phobius"/>
    </source>
</evidence>
<dbReference type="SMART" id="SM00327">
    <property type="entry name" value="VWA"/>
    <property type="match status" value="7"/>
</dbReference>
<dbReference type="PROSITE" id="PS50234">
    <property type="entry name" value="VWFA"/>
    <property type="match status" value="6"/>
</dbReference>
<feature type="compositionally biased region" description="Low complexity" evidence="1">
    <location>
        <begin position="185"/>
        <end position="196"/>
    </location>
</feature>
<dbReference type="SUPFAM" id="SSF53300">
    <property type="entry name" value="vWA-like"/>
    <property type="match status" value="8"/>
</dbReference>
<dbReference type="PANTHER" id="PTHR24020">
    <property type="entry name" value="COLLAGEN ALPHA"/>
    <property type="match status" value="1"/>
</dbReference>
<dbReference type="PANTHER" id="PTHR24020:SF84">
    <property type="entry name" value="VWFA DOMAIN-CONTAINING PROTEIN"/>
    <property type="match status" value="1"/>
</dbReference>
<reference evidence="5" key="1">
    <citation type="submission" date="2024-02" db="UniProtKB">
        <authorList>
            <consortium name="WormBaseParasite"/>
        </authorList>
    </citation>
    <scope>IDENTIFICATION</scope>
</reference>
<sequence>MDRQRLVVFILLAISLVFLIAGAVMLGVGIHKANKKKDCPANGGDPTPSPPVDYSQISAIFVSTRHTDIDWDASLTDSTSVKFLAAATSVQKAINTALGPQSVAHIFLASPLPVKIIVHSFIADLVNGALKVDAYSSLIYSTSVTATDITNTGDMLNQKLGGAFSYGSPLQYCPTNPYPPPNSNPPSTTAAPSTTAQTLPAGSTTTIRGGAWCDASNKNVAVVFLVDVSLPISGNLTTKMALLRDYLSKVDLYVNLPQKGSWGNVSFFLVPYYDFTAYTLGSAPTLDHPTWADTVNSLNETLVNPNNNDSPNLAHALNYVQETIGKYIPSGTARALVIVTDGLDQGVNRAQTTIDTAQQLKNEYYSVSIVSAAQSTIANATLQSVASDPSHYYSLTDFTWLGNRGVLAATSYWICNSFYPSTPAPTTPPTRVPLEFSTVGPTTTGTTLPPTTTPLANCPMDVIFVIDESQTMLDTFFNTGLTYFANTADALVKLQSNVRFGIVAFNKNVVFSSYQDKGFYNISDFKTALGKIPRTTDVVDFAAGFGEVRNILRDFSRKTDSAVLPLIVFLTDGDQLDGNVAKVIPITSDIRSTYRAEIIGIGLNPSDFREGLIKATIGIGAGDNFPAPRYIRANNNDDLLSTVITSTTQNIDCGRAPAPPDMTCYTDITFIFEASYASKAMQEFEREAIKASVLHLRPFIGNTQGRISVIYFSSPDASSVLVSLNGDVDSVYSTVSNAMILNGGASDLAGALTLANGVIDQNHYGNAQIVVLFARGLYTDGNSTNCCNDPQPQADKLKSRAFVQAVMLGSVTDPKELAAISSTAVIDGNALVQEGGNAQANGQKLADALNPILDFQMKNQTCTGVQQFPPLCPEYIDVTLAFHANTSYMPMVKDFISQLVLPALFGGYLSQSAVTANSPVNLAILTVDYSSVTVFSDFTQRVSPAQYASIVQNIPNNASTSTIPYFSKAYSWTNDQRSQGKTRSWASTIVILITDALSSVDSPASELYRLQPAYAEAIQIGLLTTNLAVTDQPIIISDINQINPQFLKSAKGLASVLAAQACRVVTTTAAPTTTTTTAKTTPAPLPRPKPRMVWPDITILVDTSFDGNNAMTDRGFQQLRQFIYSYFLDQLYVGDQGSRVALATYDSQINIACYFSDIHNYYDLWDCIVNKFEYNLLNPRTKSRDLSMALNSLQTSVFNLTRGYAPVKENFLFIFTTGSSSSSVDSTAALQSIQRLGIRTVGIDLGAVMDKKELSTYGIDSIQVMNWMDEQNGIMGQNPLGYQIIDFVTGTHRQPLSNFYADFYFVLDLSFAMNGFFDSLKTFIHNFVNNLNLDDHMSRIWVVPYNSGVIQSAVLTQSTSLMDFESWYSSNFTYTVPTDAGANVGAAIDTVVSMIGATTNTNKLAHVIYVAQSPTANGTEKAAQLANRRDVQQYVLQTNVQVNYSSTLSNGFVYRCQGTDDLNNWLYYSRRPFNNVTQFFNDLIAMQEQYRQNNEMQLAEVQVDIAIALDQTGLTNTTFEALKSYLVGLVNRLHVSRTGTQIALQAFSGRQEVEGGFHFIDNRDANGVAQSIAALKYRSSNPNVTQSDLVTTLSQINRNFLVPQKGWRNGPTYVLMLPSGQSFYNTTQATADALKILQKARTFAIGTNGVRNDYVRQFVTGKTDDNYPTVPDPTALTAGSDVDKQLTLDITKWFEDLVYPTLPHIDDTNADFVFLIDHHISLTDAGFTAIKQYLTEFITNQVTNVGTRSRLSVVSYRYAAVIPEQSWDLNAFKSQVELMNAVNQLRYSSGSVSSDLSLAINYFFRNSTFGYNPNRLTIVVDIASAPNTTTPLFRDTMYGLNQETFTFAYTYSNNNGTRWDYINQFLGDDGYDNYHPQFAFQQTDRQFKQYVINSYAAWYATYG</sequence>
<evidence type="ECO:0000256" key="1">
    <source>
        <dbReference type="SAM" id="MobiDB-lite"/>
    </source>
</evidence>
<keyword evidence="2" id="KW-0472">Membrane</keyword>
<name>A0AAF3EV38_9BILA</name>
<evidence type="ECO:0000313" key="4">
    <source>
        <dbReference type="Proteomes" id="UP000887575"/>
    </source>
</evidence>